<dbReference type="Proteomes" id="UP000177481">
    <property type="component" value="Unassembled WGS sequence"/>
</dbReference>
<dbReference type="InterPro" id="IPR000086">
    <property type="entry name" value="NUDIX_hydrolase_dom"/>
</dbReference>
<dbReference type="SUPFAM" id="SSF55811">
    <property type="entry name" value="Nudix"/>
    <property type="match status" value="1"/>
</dbReference>
<sequence length="143" mass="16543">MTSTDKDTYFVAVKLFLRQGDQLLITHDIFGSWDLPGGRLKPDEFHKPLSDVVKRKMDEELGSDVSYVVGEPLVFFRVERQERGRAVRIFAIGYEATYEGGKISLGKHHDQMKWVDVEIFKPEDYFKGGWLLGVQEYLEKVRA</sequence>
<proteinExistence type="predicted"/>
<feature type="domain" description="Nudix hydrolase" evidence="1">
    <location>
        <begin position="8"/>
        <end position="138"/>
    </location>
</feature>
<accession>A0A1F5EB36</accession>
<dbReference type="STRING" id="1797471.A3A71_01010"/>
<dbReference type="Pfam" id="PF00293">
    <property type="entry name" value="NUDIX"/>
    <property type="match status" value="1"/>
</dbReference>
<dbReference type="PROSITE" id="PS51462">
    <property type="entry name" value="NUDIX"/>
    <property type="match status" value="1"/>
</dbReference>
<evidence type="ECO:0000313" key="3">
    <source>
        <dbReference type="Proteomes" id="UP000177481"/>
    </source>
</evidence>
<organism evidence="2 3">
    <name type="scientific">Candidatus Berkelbacteria bacterium RIFCSPLOWO2_01_FULL_50_28</name>
    <dbReference type="NCBI Taxonomy" id="1797471"/>
    <lineage>
        <taxon>Bacteria</taxon>
        <taxon>Candidatus Berkelbacteria</taxon>
    </lineage>
</organism>
<gene>
    <name evidence="2" type="ORF">A3A71_01010</name>
</gene>
<dbReference type="AlphaFoldDB" id="A0A1F5EB36"/>
<name>A0A1F5EB36_9BACT</name>
<evidence type="ECO:0000313" key="2">
    <source>
        <dbReference type="EMBL" id="OGD64619.1"/>
    </source>
</evidence>
<reference evidence="2 3" key="1">
    <citation type="journal article" date="2016" name="Nat. Commun.">
        <title>Thousands of microbial genomes shed light on interconnected biogeochemical processes in an aquifer system.</title>
        <authorList>
            <person name="Anantharaman K."/>
            <person name="Brown C.T."/>
            <person name="Hug L.A."/>
            <person name="Sharon I."/>
            <person name="Castelle C.J."/>
            <person name="Probst A.J."/>
            <person name="Thomas B.C."/>
            <person name="Singh A."/>
            <person name="Wilkins M.J."/>
            <person name="Karaoz U."/>
            <person name="Brodie E.L."/>
            <person name="Williams K.H."/>
            <person name="Hubbard S.S."/>
            <person name="Banfield J.F."/>
        </authorList>
    </citation>
    <scope>NUCLEOTIDE SEQUENCE [LARGE SCALE GENOMIC DNA]</scope>
</reference>
<dbReference type="InterPro" id="IPR015797">
    <property type="entry name" value="NUDIX_hydrolase-like_dom_sf"/>
</dbReference>
<dbReference type="Gene3D" id="3.90.79.10">
    <property type="entry name" value="Nucleoside Triphosphate Pyrophosphohydrolase"/>
    <property type="match status" value="1"/>
</dbReference>
<protein>
    <recommendedName>
        <fullName evidence="1">Nudix hydrolase domain-containing protein</fullName>
    </recommendedName>
</protein>
<comment type="caution">
    <text evidence="2">The sequence shown here is derived from an EMBL/GenBank/DDBJ whole genome shotgun (WGS) entry which is preliminary data.</text>
</comment>
<dbReference type="EMBL" id="MEZX01000002">
    <property type="protein sequence ID" value="OGD64619.1"/>
    <property type="molecule type" value="Genomic_DNA"/>
</dbReference>
<evidence type="ECO:0000259" key="1">
    <source>
        <dbReference type="PROSITE" id="PS51462"/>
    </source>
</evidence>